<comment type="subcellular location">
    <subcellularLocation>
        <location evidence="1">Nucleus</location>
    </subcellularLocation>
</comment>
<accession>A0A165IS28</accession>
<dbReference type="OrthoDB" id="4454541at2759"/>
<evidence type="ECO:0000256" key="5">
    <source>
        <dbReference type="ARBA" id="ARBA00023163"/>
    </source>
</evidence>
<feature type="compositionally biased region" description="Gly residues" evidence="7">
    <location>
        <begin position="201"/>
        <end position="215"/>
    </location>
</feature>
<sequence>MDNPMLAHSSLSPADLVMTDDKKLALQGQPGKPAKALNRVPRACNACRKQKMRCINAEDPPCKRCRTAGIECLFEKPSREATLTGEAGLERIRNLESQVADIRHSQHAIQSTLVDLVSQLRQPGLPHSSPGFYGAATQSPGMRQGHMSLDPAALALNGHQPQIDPSLQNVGGPGMLPSLVRGPGQAMGPRPSREDVAYSSPGGGNGAVYSNGGGAASHTQLPPISTIHDGMPPPPPRTAGPGVAPQQQAPQGQKRIKKARSSAFTSNEDSEDEGEGKTGIPASGLVAPWEVLRGLAEAAAERAAKENGGPEINSTEPPSRLSRSPGPLSPDKGERPAKRRKVAHGPVRPQNWPDVVTKRLISEQEARELFKIFYEGCSTFLPVFDARVDTYDALRERSPFAVDCICMVAAKVRDGGGPPSEMYTKILEEVHNICSKTLFAPVARKEVVQSMILVSGWSDNGWLSGGHAVRMALELGMHKAWPKLLKRMKAGKNAPSNEERELVISTRTWFCLYLFEHQMSFGTGRPAILREDDGIIDCRYLLQHPLSIEDDTRLVSTVELMIYRERVHNSLSILDPLSDQTFQVLRDAEATFRAWFDTWDARLAKHYGDSNFYRQSLQIQQYYALLFHHATVLRGIKGPEDAARMPAAQRAAALHSMELARKGLNICLRYPSYREGLKYAVHYTHMSATFAASFLLRLARLFPEECDLQGIMDDVEELASVLSKIPAGRYARTLRIMLHAHRKRRNASQSPEMTMDRNRPVITVRPPSSDVGMAGVMPDGGAPAVHTPDGSYAGHPLSAGGIASTSAAGGFPLHETGNYDYYMRNFDTQNNEVPLWLSEHNLGDTALSSHGLEAFILPLEFDQRATVPQIW</sequence>
<evidence type="ECO:0000259" key="8">
    <source>
        <dbReference type="PROSITE" id="PS50048"/>
    </source>
</evidence>
<feature type="region of interest" description="Disordered" evidence="7">
    <location>
        <begin position="172"/>
        <end position="282"/>
    </location>
</feature>
<reference evidence="9 10" key="1">
    <citation type="journal article" date="2016" name="Mol. Biol. Evol.">
        <title>Comparative Genomics of Early-Diverging Mushroom-Forming Fungi Provides Insights into the Origins of Lignocellulose Decay Capabilities.</title>
        <authorList>
            <person name="Nagy L.G."/>
            <person name="Riley R."/>
            <person name="Tritt A."/>
            <person name="Adam C."/>
            <person name="Daum C."/>
            <person name="Floudas D."/>
            <person name="Sun H."/>
            <person name="Yadav J.S."/>
            <person name="Pangilinan J."/>
            <person name="Larsson K.H."/>
            <person name="Matsuura K."/>
            <person name="Barry K."/>
            <person name="Labutti K."/>
            <person name="Kuo R."/>
            <person name="Ohm R.A."/>
            <person name="Bhattacharya S.S."/>
            <person name="Shirouzu T."/>
            <person name="Yoshinaga Y."/>
            <person name="Martin F.M."/>
            <person name="Grigoriev I.V."/>
            <person name="Hibbett D.S."/>
        </authorList>
    </citation>
    <scope>NUCLEOTIDE SEQUENCE [LARGE SCALE GENOMIC DNA]</scope>
    <source>
        <strain evidence="9 10">HHB12029</strain>
    </source>
</reference>
<keyword evidence="2" id="KW-0479">Metal-binding</keyword>
<dbReference type="InterPro" id="IPR007219">
    <property type="entry name" value="XnlR_reg_dom"/>
</dbReference>
<evidence type="ECO:0000256" key="3">
    <source>
        <dbReference type="ARBA" id="ARBA00023015"/>
    </source>
</evidence>
<dbReference type="CDD" id="cd00067">
    <property type="entry name" value="GAL4"/>
    <property type="match status" value="1"/>
</dbReference>
<dbReference type="PANTHER" id="PTHR31845:SF17">
    <property type="entry name" value="ZN(II)2CYS6 TRANSCRIPTION FACTOR (EUROFUNG)"/>
    <property type="match status" value="1"/>
</dbReference>
<evidence type="ECO:0000256" key="1">
    <source>
        <dbReference type="ARBA" id="ARBA00004123"/>
    </source>
</evidence>
<feature type="region of interest" description="Disordered" evidence="7">
    <location>
        <begin position="300"/>
        <end position="349"/>
    </location>
</feature>
<dbReference type="SMART" id="SM00066">
    <property type="entry name" value="GAL4"/>
    <property type="match status" value="1"/>
</dbReference>
<evidence type="ECO:0000256" key="6">
    <source>
        <dbReference type="ARBA" id="ARBA00023242"/>
    </source>
</evidence>
<evidence type="ECO:0000256" key="7">
    <source>
        <dbReference type="SAM" id="MobiDB-lite"/>
    </source>
</evidence>
<keyword evidence="6" id="KW-0539">Nucleus</keyword>
<dbReference type="GO" id="GO:0000981">
    <property type="term" value="F:DNA-binding transcription factor activity, RNA polymerase II-specific"/>
    <property type="evidence" value="ECO:0007669"/>
    <property type="project" value="InterPro"/>
</dbReference>
<dbReference type="GO" id="GO:0008270">
    <property type="term" value="F:zinc ion binding"/>
    <property type="evidence" value="ECO:0007669"/>
    <property type="project" value="InterPro"/>
</dbReference>
<dbReference type="EMBL" id="KV425984">
    <property type="protein sequence ID" value="KZV93797.1"/>
    <property type="molecule type" value="Genomic_DNA"/>
</dbReference>
<keyword evidence="3" id="KW-0805">Transcription regulation</keyword>
<dbReference type="Pfam" id="PF04082">
    <property type="entry name" value="Fungal_trans"/>
    <property type="match status" value="1"/>
</dbReference>
<dbReference type="GO" id="GO:0005634">
    <property type="term" value="C:nucleus"/>
    <property type="evidence" value="ECO:0007669"/>
    <property type="project" value="UniProtKB-SubCell"/>
</dbReference>
<dbReference type="PROSITE" id="PS00463">
    <property type="entry name" value="ZN2_CY6_FUNGAL_1"/>
    <property type="match status" value="1"/>
</dbReference>
<dbReference type="SUPFAM" id="SSF57701">
    <property type="entry name" value="Zn2/Cys6 DNA-binding domain"/>
    <property type="match status" value="1"/>
</dbReference>
<dbReference type="InterPro" id="IPR051089">
    <property type="entry name" value="prtT"/>
</dbReference>
<evidence type="ECO:0000256" key="2">
    <source>
        <dbReference type="ARBA" id="ARBA00022723"/>
    </source>
</evidence>
<protein>
    <recommendedName>
        <fullName evidence="8">Zn(2)-C6 fungal-type domain-containing protein</fullName>
    </recommendedName>
</protein>
<feature type="compositionally biased region" description="Low complexity" evidence="7">
    <location>
        <begin position="239"/>
        <end position="253"/>
    </location>
</feature>
<dbReference type="InterPro" id="IPR001138">
    <property type="entry name" value="Zn2Cys6_DnaBD"/>
</dbReference>
<evidence type="ECO:0000313" key="9">
    <source>
        <dbReference type="EMBL" id="KZV93797.1"/>
    </source>
</evidence>
<evidence type="ECO:0000256" key="4">
    <source>
        <dbReference type="ARBA" id="ARBA00023125"/>
    </source>
</evidence>
<dbReference type="GO" id="GO:0006351">
    <property type="term" value="P:DNA-templated transcription"/>
    <property type="evidence" value="ECO:0007669"/>
    <property type="project" value="InterPro"/>
</dbReference>
<dbReference type="Pfam" id="PF00172">
    <property type="entry name" value="Zn_clus"/>
    <property type="match status" value="1"/>
</dbReference>
<dbReference type="InParanoid" id="A0A165IS28"/>
<keyword evidence="5" id="KW-0804">Transcription</keyword>
<feature type="compositionally biased region" description="Low complexity" evidence="7">
    <location>
        <begin position="317"/>
        <end position="330"/>
    </location>
</feature>
<keyword evidence="4" id="KW-0238">DNA-binding</keyword>
<feature type="domain" description="Zn(2)-C6 fungal-type" evidence="8">
    <location>
        <begin position="43"/>
        <end position="74"/>
    </location>
</feature>
<name>A0A165IS28_EXIGL</name>
<dbReference type="Gene3D" id="4.10.240.10">
    <property type="entry name" value="Zn(2)-C6 fungal-type DNA-binding domain"/>
    <property type="match status" value="1"/>
</dbReference>
<dbReference type="STRING" id="1314781.A0A165IS28"/>
<dbReference type="AlphaFoldDB" id="A0A165IS28"/>
<dbReference type="InterPro" id="IPR036864">
    <property type="entry name" value="Zn2-C6_fun-type_DNA-bd_sf"/>
</dbReference>
<dbReference type="SMART" id="SM00906">
    <property type="entry name" value="Fungal_trans"/>
    <property type="match status" value="1"/>
</dbReference>
<gene>
    <name evidence="9" type="ORF">EXIGLDRAFT_716777</name>
</gene>
<dbReference type="GO" id="GO:0000976">
    <property type="term" value="F:transcription cis-regulatory region binding"/>
    <property type="evidence" value="ECO:0007669"/>
    <property type="project" value="TreeGrafter"/>
</dbReference>
<keyword evidence="10" id="KW-1185">Reference proteome</keyword>
<proteinExistence type="predicted"/>
<dbReference type="Proteomes" id="UP000077266">
    <property type="component" value="Unassembled WGS sequence"/>
</dbReference>
<organism evidence="9 10">
    <name type="scientific">Exidia glandulosa HHB12029</name>
    <dbReference type="NCBI Taxonomy" id="1314781"/>
    <lineage>
        <taxon>Eukaryota</taxon>
        <taxon>Fungi</taxon>
        <taxon>Dikarya</taxon>
        <taxon>Basidiomycota</taxon>
        <taxon>Agaricomycotina</taxon>
        <taxon>Agaricomycetes</taxon>
        <taxon>Auriculariales</taxon>
        <taxon>Exidiaceae</taxon>
        <taxon>Exidia</taxon>
    </lineage>
</organism>
<evidence type="ECO:0000313" key="10">
    <source>
        <dbReference type="Proteomes" id="UP000077266"/>
    </source>
</evidence>
<dbReference type="CDD" id="cd12148">
    <property type="entry name" value="fungal_TF_MHR"/>
    <property type="match status" value="1"/>
</dbReference>
<dbReference type="PANTHER" id="PTHR31845">
    <property type="entry name" value="FINGER DOMAIN PROTEIN, PUTATIVE-RELATED"/>
    <property type="match status" value="1"/>
</dbReference>
<dbReference type="PROSITE" id="PS50048">
    <property type="entry name" value="ZN2_CY6_FUNGAL_2"/>
    <property type="match status" value="1"/>
</dbReference>